<dbReference type="PRINTS" id="PR00110">
    <property type="entry name" value="ALPHAAMYLASE"/>
</dbReference>
<evidence type="ECO:0000256" key="5">
    <source>
        <dbReference type="ARBA" id="ARBA00023277"/>
    </source>
</evidence>
<evidence type="ECO:0000256" key="3">
    <source>
        <dbReference type="ARBA" id="ARBA00012595"/>
    </source>
</evidence>
<name>A0A267WLK5_BIFPS</name>
<dbReference type="Gene3D" id="2.60.40.10">
    <property type="entry name" value="Immunoglobulins"/>
    <property type="match status" value="3"/>
</dbReference>
<dbReference type="InterPro" id="IPR002044">
    <property type="entry name" value="CBM20"/>
</dbReference>
<dbReference type="GO" id="GO:0005975">
    <property type="term" value="P:carbohydrate metabolic process"/>
    <property type="evidence" value="ECO:0007669"/>
    <property type="project" value="InterPro"/>
</dbReference>
<dbReference type="Pfam" id="PF00128">
    <property type="entry name" value="Alpha-amylase"/>
    <property type="match status" value="1"/>
</dbReference>
<dbReference type="GO" id="GO:2001070">
    <property type="term" value="F:starch binding"/>
    <property type="evidence" value="ECO:0007669"/>
    <property type="project" value="InterPro"/>
</dbReference>
<dbReference type="AlphaFoldDB" id="A0A267WLK5"/>
<dbReference type="EC" id="3.2.1.1" evidence="3"/>
<dbReference type="InterPro" id="IPR006046">
    <property type="entry name" value="Alpha_amylase"/>
</dbReference>
<dbReference type="Pfam" id="PF16738">
    <property type="entry name" value="CBM26"/>
    <property type="match status" value="1"/>
</dbReference>
<dbReference type="InterPro" id="IPR013783">
    <property type="entry name" value="Ig-like_fold"/>
</dbReference>
<dbReference type="GO" id="GO:0043169">
    <property type="term" value="F:cation binding"/>
    <property type="evidence" value="ECO:0007669"/>
    <property type="project" value="InterPro"/>
</dbReference>
<dbReference type="SUPFAM" id="SSF51445">
    <property type="entry name" value="(Trans)glycosidases"/>
    <property type="match status" value="1"/>
</dbReference>
<gene>
    <name evidence="11" type="ORF">BPS1E_0877</name>
</gene>
<reference evidence="11 12" key="1">
    <citation type="journal article" date="2017" name="ISME J.">
        <title>Unveiling bifidobacterial biogeography across the mammalian branch of the tree of life.</title>
        <authorList>
            <person name="Milani C."/>
            <person name="Mangifesta M."/>
            <person name="Mancabelli L."/>
            <person name="Lugli G.A."/>
            <person name="James K."/>
            <person name="Duranti S."/>
            <person name="Turroni F."/>
            <person name="Ferrario C."/>
            <person name="Ossiprandi M.C."/>
            <person name="van Sinderen D."/>
            <person name="Ventura M."/>
        </authorList>
    </citation>
    <scope>NUCLEOTIDE SEQUENCE [LARGE SCALE GENOMIC DNA]</scope>
    <source>
        <strain evidence="11 12">1E</strain>
    </source>
</reference>
<dbReference type="Pfam" id="PF00686">
    <property type="entry name" value="CBM_20"/>
    <property type="match status" value="1"/>
</dbReference>
<evidence type="ECO:0000256" key="4">
    <source>
        <dbReference type="ARBA" id="ARBA00022801"/>
    </source>
</evidence>
<dbReference type="SMART" id="SM00642">
    <property type="entry name" value="Aamy"/>
    <property type="match status" value="1"/>
</dbReference>
<evidence type="ECO:0000256" key="8">
    <source>
        <dbReference type="RuleBase" id="RU003615"/>
    </source>
</evidence>
<dbReference type="CDD" id="cd11315">
    <property type="entry name" value="AmyAc_bac1_AmyA"/>
    <property type="match status" value="1"/>
</dbReference>
<evidence type="ECO:0000313" key="12">
    <source>
        <dbReference type="Proteomes" id="UP000216789"/>
    </source>
</evidence>
<evidence type="ECO:0000256" key="7">
    <source>
        <dbReference type="ARBA" id="ARBA00030238"/>
    </source>
</evidence>
<evidence type="ECO:0000256" key="6">
    <source>
        <dbReference type="ARBA" id="ARBA00023295"/>
    </source>
</evidence>
<dbReference type="RefSeq" id="WP_095279493.1">
    <property type="nucleotide sequence ID" value="NZ_JAIZGV010000001.1"/>
</dbReference>
<organism evidence="11 12">
    <name type="scientific">Bifidobacterium pseudocatenulatum</name>
    <dbReference type="NCBI Taxonomy" id="28026"/>
    <lineage>
        <taxon>Bacteria</taxon>
        <taxon>Bacillati</taxon>
        <taxon>Actinomycetota</taxon>
        <taxon>Actinomycetes</taxon>
        <taxon>Bifidobacteriales</taxon>
        <taxon>Bifidobacteriaceae</taxon>
        <taxon>Bifidobacterium</taxon>
    </lineage>
</organism>
<dbReference type="SUPFAM" id="SSF51011">
    <property type="entry name" value="Glycosyl hydrolase domain"/>
    <property type="match status" value="1"/>
</dbReference>
<feature type="signal peptide" evidence="9">
    <location>
        <begin position="1"/>
        <end position="44"/>
    </location>
</feature>
<dbReference type="Gene3D" id="3.20.20.80">
    <property type="entry name" value="Glycosidases"/>
    <property type="match status" value="1"/>
</dbReference>
<comment type="caution">
    <text evidence="11">The sequence shown here is derived from an EMBL/GenBank/DDBJ whole genome shotgun (WGS) entry which is preliminary data.</text>
</comment>
<feature type="domain" description="Glycosyl hydrolase family 13 catalytic" evidence="10">
    <location>
        <begin position="76"/>
        <end position="426"/>
    </location>
</feature>
<keyword evidence="4" id="KW-0378">Hydrolase</keyword>
<feature type="chain" id="PRO_5012605441" description="alpha-amylase" evidence="9">
    <location>
        <begin position="45"/>
        <end position="1010"/>
    </location>
</feature>
<accession>A0A267WLK5</accession>
<evidence type="ECO:0000256" key="1">
    <source>
        <dbReference type="ARBA" id="ARBA00000548"/>
    </source>
</evidence>
<keyword evidence="6" id="KW-0326">Glycosidase</keyword>
<comment type="similarity">
    <text evidence="2 8">Belongs to the glycosyl hydrolase 13 family.</text>
</comment>
<dbReference type="EMBL" id="MNLB01000004">
    <property type="protein sequence ID" value="PAC73487.1"/>
    <property type="molecule type" value="Genomic_DNA"/>
</dbReference>
<proteinExistence type="inferred from homology"/>
<dbReference type="InterPro" id="IPR017853">
    <property type="entry name" value="GH"/>
</dbReference>
<dbReference type="Proteomes" id="UP000216789">
    <property type="component" value="Unassembled WGS sequence"/>
</dbReference>
<dbReference type="Gene3D" id="2.60.40.1180">
    <property type="entry name" value="Golgi alpha-mannosidase II"/>
    <property type="match status" value="1"/>
</dbReference>
<keyword evidence="9" id="KW-0732">Signal</keyword>
<dbReference type="PANTHER" id="PTHR43447">
    <property type="entry name" value="ALPHA-AMYLASE"/>
    <property type="match status" value="1"/>
</dbReference>
<dbReference type="InterPro" id="IPR031965">
    <property type="entry name" value="CBM26"/>
</dbReference>
<evidence type="ECO:0000259" key="10">
    <source>
        <dbReference type="SMART" id="SM00642"/>
    </source>
</evidence>
<dbReference type="InterPro" id="IPR013784">
    <property type="entry name" value="Carb-bd-like_fold"/>
</dbReference>
<sequence length="1010" mass="107339">MKHRKPTPAWQKLGLRVSKKLAVGATALATVFGGLAVASVSAQASTDRNSYADTVGNPTFEAARKKYGLTKEMKNGAILHAWMWSFNTITEHMDEIAEAGYTSIQTEPMSKIKVNDANGKKFTENWYYVYQPTNTSIGNFVVGSEDDLKAMTVAAHAHGIRIIVDVVANHFTADWNAIDSDWQKSEYFHARNSCSGSGGDNIDYSNRWQVTHCHLLGLWDLNTANPEVANRMHDFLKTAVNDGVDGFRFDAGKHVELPNEFDGSQYWTTILQNGSQYQYGEVLQGDSGLDYKAYANLYAKYGEGGGGATASDYGKTIRSALWSKNLNAGNLMSLRNGGVNDDQLVTWVESHDNYANSDKESTYLTNDQIRFGWAVVGARAGGAPLFFNRPKASGGNQPQFAEASQLGDAGDDMWKDTAVAAVNHFRNAMDGEAEYLRNCGSEQNNNSCLMVERYKTDNNAGNDGVSIANMGGDQNLAGTPTKLDDGTYTDQVNGGTITVSNGKITSGTAKGDAVSVYFNTSVKESVSATVSKKFSSNTIKVTLNASNATNLTYSLSNGKNGSFVDGDSLTIGGDMEIGDSVTLTVKGTGAESGEALEFTATYTKVEVQANTIYATKPSGWSKMYAYVYTGDGATAKNNAAWPGVEMTAMAAADSCAKAGTYKYEVPDLGEGTYRVIFSNGNGSQMPGASQPGFEFSGKVSWDGSSASLTAITCTATPPVIKTADITFSATADLKTGETLYAVGDWGQGKGKTWTRAGGVKLAKNGNAYTGTTTMTKGQAITARLIKVDANGKTTWDEIGDVKATADKTKTVDLKWTNAVENTVDITINAAADLKTGETLYAVGDWGQGKGKTWTRAGGVKLARYGNAYTGTTKVGKGNAITFRLIKVDANGKTTWDSAKDRKSKADKTKALGVSWTSGKVNEDGTIPDDSAISISGKGVADGKLSIQKGNLAELYVIGTQDATPSDAVWWSDGAAVAVSGTGTVYGVQTGTAKVNVKVGNQTATITITVK</sequence>
<evidence type="ECO:0000256" key="9">
    <source>
        <dbReference type="SAM" id="SignalP"/>
    </source>
</evidence>
<comment type="catalytic activity">
    <reaction evidence="1">
        <text>Endohydrolysis of (1-&gt;4)-alpha-D-glucosidic linkages in polysaccharides containing three or more (1-&gt;4)-alpha-linked D-glucose units.</text>
        <dbReference type="EC" id="3.2.1.1"/>
    </reaction>
</comment>
<dbReference type="InterPro" id="IPR006047">
    <property type="entry name" value="GH13_cat_dom"/>
</dbReference>
<keyword evidence="5" id="KW-0119">Carbohydrate metabolism</keyword>
<evidence type="ECO:0000313" key="11">
    <source>
        <dbReference type="EMBL" id="PAC73487.1"/>
    </source>
</evidence>
<evidence type="ECO:0000256" key="2">
    <source>
        <dbReference type="ARBA" id="ARBA00008061"/>
    </source>
</evidence>
<dbReference type="SUPFAM" id="SSF49452">
    <property type="entry name" value="Starch-binding domain-like"/>
    <property type="match status" value="1"/>
</dbReference>
<protein>
    <recommendedName>
        <fullName evidence="3">alpha-amylase</fullName>
        <ecNumber evidence="3">3.2.1.1</ecNumber>
    </recommendedName>
    <alternativeName>
        <fullName evidence="7">1,4-alpha-D-glucan glucanohydrolase</fullName>
    </alternativeName>
</protein>
<dbReference type="GO" id="GO:0004556">
    <property type="term" value="F:alpha-amylase activity"/>
    <property type="evidence" value="ECO:0007669"/>
    <property type="project" value="UniProtKB-EC"/>
</dbReference>
<dbReference type="InterPro" id="IPR013780">
    <property type="entry name" value="Glyco_hydro_b"/>
</dbReference>